<feature type="domain" description="K Homology" evidence="4">
    <location>
        <begin position="205"/>
        <end position="279"/>
    </location>
</feature>
<keyword evidence="1" id="KW-0677">Repeat</keyword>
<evidence type="ECO:0000256" key="1">
    <source>
        <dbReference type="ARBA" id="ARBA00022737"/>
    </source>
</evidence>
<organism evidence="5 6">
    <name type="scientific">Artemisia annua</name>
    <name type="common">Sweet wormwood</name>
    <dbReference type="NCBI Taxonomy" id="35608"/>
    <lineage>
        <taxon>Eukaryota</taxon>
        <taxon>Viridiplantae</taxon>
        <taxon>Streptophyta</taxon>
        <taxon>Embryophyta</taxon>
        <taxon>Tracheophyta</taxon>
        <taxon>Spermatophyta</taxon>
        <taxon>Magnoliopsida</taxon>
        <taxon>eudicotyledons</taxon>
        <taxon>Gunneridae</taxon>
        <taxon>Pentapetalae</taxon>
        <taxon>asterids</taxon>
        <taxon>campanulids</taxon>
        <taxon>Asterales</taxon>
        <taxon>Asteraceae</taxon>
        <taxon>Asteroideae</taxon>
        <taxon>Anthemideae</taxon>
        <taxon>Artemisiinae</taxon>
        <taxon>Artemisia</taxon>
    </lineage>
</organism>
<feature type="compositionally biased region" description="Polar residues" evidence="3">
    <location>
        <begin position="1"/>
        <end position="11"/>
    </location>
</feature>
<proteinExistence type="predicted"/>
<evidence type="ECO:0000313" key="6">
    <source>
        <dbReference type="Proteomes" id="UP000245207"/>
    </source>
</evidence>
<feature type="domain" description="K Homology" evidence="4">
    <location>
        <begin position="112"/>
        <end position="185"/>
    </location>
</feature>
<comment type="caution">
    <text evidence="5">The sequence shown here is derived from an EMBL/GenBank/DDBJ whole genome shotgun (WGS) entry which is preliminary data.</text>
</comment>
<dbReference type="EMBL" id="PKPP01002058">
    <property type="protein sequence ID" value="PWA77923.1"/>
    <property type="molecule type" value="Genomic_DNA"/>
</dbReference>
<gene>
    <name evidence="5" type="ORF">CTI12_AA224330</name>
</gene>
<dbReference type="Gene3D" id="3.30.1370.10">
    <property type="entry name" value="K Homology domain, type 1"/>
    <property type="match status" value="2"/>
</dbReference>
<reference evidence="5 6" key="1">
    <citation type="journal article" date="2018" name="Mol. Plant">
        <title>The genome of Artemisia annua provides insight into the evolution of Asteraceae family and artemisinin biosynthesis.</title>
        <authorList>
            <person name="Shen Q."/>
            <person name="Zhang L."/>
            <person name="Liao Z."/>
            <person name="Wang S."/>
            <person name="Yan T."/>
            <person name="Shi P."/>
            <person name="Liu M."/>
            <person name="Fu X."/>
            <person name="Pan Q."/>
            <person name="Wang Y."/>
            <person name="Lv Z."/>
            <person name="Lu X."/>
            <person name="Zhang F."/>
            <person name="Jiang W."/>
            <person name="Ma Y."/>
            <person name="Chen M."/>
            <person name="Hao X."/>
            <person name="Li L."/>
            <person name="Tang Y."/>
            <person name="Lv G."/>
            <person name="Zhou Y."/>
            <person name="Sun X."/>
            <person name="Brodelius P.E."/>
            <person name="Rose J.K.C."/>
            <person name="Tang K."/>
        </authorList>
    </citation>
    <scope>NUCLEOTIDE SEQUENCE [LARGE SCALE GENOMIC DNA]</scope>
    <source>
        <strain evidence="6">cv. Huhao1</strain>
        <tissue evidence="5">Leaf</tissue>
    </source>
</reference>
<protein>
    <submittedName>
        <fullName evidence="5">K Homology domain-containing protein</fullName>
    </submittedName>
</protein>
<evidence type="ECO:0000256" key="3">
    <source>
        <dbReference type="SAM" id="MobiDB-lite"/>
    </source>
</evidence>
<dbReference type="InterPro" id="IPR036612">
    <property type="entry name" value="KH_dom_type_1_sf"/>
</dbReference>
<feature type="region of interest" description="Disordered" evidence="3">
    <location>
        <begin position="557"/>
        <end position="597"/>
    </location>
</feature>
<feature type="compositionally biased region" description="Low complexity" evidence="3">
    <location>
        <begin position="486"/>
        <end position="495"/>
    </location>
</feature>
<dbReference type="FunFam" id="3.30.1370.10:FF:000093">
    <property type="entry name" value="KH domain-containing protein"/>
    <property type="match status" value="1"/>
</dbReference>
<evidence type="ECO:0000313" key="5">
    <source>
        <dbReference type="EMBL" id="PWA77923.1"/>
    </source>
</evidence>
<keyword evidence="6" id="KW-1185">Reference proteome</keyword>
<evidence type="ECO:0000256" key="2">
    <source>
        <dbReference type="PROSITE-ProRule" id="PRU00117"/>
    </source>
</evidence>
<feature type="compositionally biased region" description="Polar residues" evidence="3">
    <location>
        <begin position="437"/>
        <end position="453"/>
    </location>
</feature>
<dbReference type="Proteomes" id="UP000245207">
    <property type="component" value="Unassembled WGS sequence"/>
</dbReference>
<accession>A0A2U1NWM7</accession>
<dbReference type="SMART" id="SM00322">
    <property type="entry name" value="KH"/>
    <property type="match status" value="2"/>
</dbReference>
<feature type="compositionally biased region" description="Low complexity" evidence="3">
    <location>
        <begin position="557"/>
        <end position="585"/>
    </location>
</feature>
<name>A0A2U1NWM7_ARTAN</name>
<feature type="region of interest" description="Disordered" evidence="3">
    <location>
        <begin position="1"/>
        <end position="47"/>
    </location>
</feature>
<dbReference type="PROSITE" id="PS50084">
    <property type="entry name" value="KH_TYPE_1"/>
    <property type="match status" value="2"/>
</dbReference>
<dbReference type="PANTHER" id="PTHR10288">
    <property type="entry name" value="KH DOMAIN CONTAINING RNA BINDING PROTEIN"/>
    <property type="match status" value="1"/>
</dbReference>
<feature type="compositionally biased region" description="Low complexity" evidence="3">
    <location>
        <begin position="380"/>
        <end position="389"/>
    </location>
</feature>
<dbReference type="Pfam" id="PF00013">
    <property type="entry name" value="KH_1"/>
    <property type="match status" value="2"/>
</dbReference>
<dbReference type="GO" id="GO:0003723">
    <property type="term" value="F:RNA binding"/>
    <property type="evidence" value="ECO:0007669"/>
    <property type="project" value="UniProtKB-UniRule"/>
</dbReference>
<dbReference type="CDD" id="cd00105">
    <property type="entry name" value="KH-I"/>
    <property type="match status" value="1"/>
</dbReference>
<dbReference type="STRING" id="35608.A0A2U1NWM7"/>
<dbReference type="InterPro" id="IPR004088">
    <property type="entry name" value="KH_dom_type_1"/>
</dbReference>
<dbReference type="OrthoDB" id="5204190at2759"/>
<feature type="region of interest" description="Disordered" evidence="3">
    <location>
        <begin position="281"/>
        <end position="545"/>
    </location>
</feature>
<feature type="compositionally biased region" description="Low complexity" evidence="3">
    <location>
        <begin position="327"/>
        <end position="369"/>
    </location>
</feature>
<dbReference type="SUPFAM" id="SSF54791">
    <property type="entry name" value="Eukaryotic type KH-domain (KH-domain type I)"/>
    <property type="match status" value="2"/>
</dbReference>
<keyword evidence="2" id="KW-0694">RNA-binding</keyword>
<evidence type="ECO:0000259" key="4">
    <source>
        <dbReference type="SMART" id="SM00322"/>
    </source>
</evidence>
<feature type="region of interest" description="Disordered" evidence="3">
    <location>
        <begin position="61"/>
        <end position="106"/>
    </location>
</feature>
<dbReference type="InterPro" id="IPR004087">
    <property type="entry name" value="KH_dom"/>
</dbReference>
<feature type="compositionally biased region" description="Low complexity" evidence="3">
    <location>
        <begin position="510"/>
        <end position="536"/>
    </location>
</feature>
<dbReference type="AlphaFoldDB" id="A0A2U1NWM7"/>
<feature type="compositionally biased region" description="Gly residues" evidence="3">
    <location>
        <begin position="409"/>
        <end position="428"/>
    </location>
</feature>
<sequence length="597" mass="61567">MADESQYTSSGDYKRKYDDSTTTTTRRPTGFSAPIIPPPDSGPVDEIELAKQKAQEIAARIFNNAEAKRPKFENGGSGGGYESDSKFTSGPTDYGQKPYSTPSSVSSAYGYGNPSKKIDIPNGRVGVIIGKGGETIKYLQLESGAKIQVTRDMDADPNSQTRGVELTGSSESIAKAEELIRNVLAEAEAGGSGVVSRRLPGQQGGAETFSMPVPNNKVGLIIGKGGETIKSMQASTGARIQVIPLHLPPGDTRTERTVQIDGSVEQIEAAKQLVNDVISENRLRNPMGSGGGYSQQGYQARPQTNWAPPGGPQMQQQGYNYAQPGAYPGQPTQYTQQPYGGYPRQQTSGGYAAGWDQSAAGAAPTQQTTQGGGAYDYYNQQQAPQTQPPGGSTAPTDASAYGYSQQGYGQDGYGGYGAPPQSGYGGYDQQGYPNPASGYTNATTETTDGQTGSYGAAQGDSNTSTQAPPPTSAPQSGYGAVPPVSQPGYGAQPPSGYGGYGPPQTKPAVAPAYGQQPQQSPQGGYAQSAYGQQPPAYGGGGYAQAPYGQQAQAYGAAYGGYPQQPPAYSSDAAAAPAAAPAPQASGGAVAKASPQQS</sequence>